<feature type="compositionally biased region" description="Basic and acidic residues" evidence="1">
    <location>
        <begin position="51"/>
        <end position="66"/>
    </location>
</feature>
<keyword evidence="2" id="KW-0732">Signal</keyword>
<accession>K2N412</accession>
<feature type="chain" id="PRO_5003861767" evidence="2">
    <location>
        <begin position="26"/>
        <end position="389"/>
    </location>
</feature>
<feature type="compositionally biased region" description="Polar residues" evidence="1">
    <location>
        <begin position="289"/>
        <end position="301"/>
    </location>
</feature>
<proteinExistence type="predicted"/>
<feature type="compositionally biased region" description="Basic and acidic residues" evidence="1">
    <location>
        <begin position="140"/>
        <end position="153"/>
    </location>
</feature>
<dbReference type="Proteomes" id="UP000007350">
    <property type="component" value="Unassembled WGS sequence"/>
</dbReference>
<comment type="caution">
    <text evidence="3">The sequence shown here is derived from an EMBL/GenBank/DDBJ whole genome shotgun (WGS) entry which is preliminary data.</text>
</comment>
<feature type="compositionally biased region" description="Pro residues" evidence="1">
    <location>
        <begin position="154"/>
        <end position="163"/>
    </location>
</feature>
<protein>
    <submittedName>
        <fullName evidence="3">Mucin-associated surface protein (MASP), putative</fullName>
    </submittedName>
</protein>
<feature type="region of interest" description="Disordered" evidence="1">
    <location>
        <begin position="32"/>
        <end position="77"/>
    </location>
</feature>
<name>K2N412_TRYCR</name>
<organism evidence="3 4">
    <name type="scientific">Trypanosoma cruzi marinkellei</name>
    <dbReference type="NCBI Taxonomy" id="85056"/>
    <lineage>
        <taxon>Eukaryota</taxon>
        <taxon>Discoba</taxon>
        <taxon>Euglenozoa</taxon>
        <taxon>Kinetoplastea</taxon>
        <taxon>Metakinetoplastina</taxon>
        <taxon>Trypanosomatida</taxon>
        <taxon>Trypanosomatidae</taxon>
        <taxon>Trypanosoma</taxon>
        <taxon>Schizotrypanum</taxon>
    </lineage>
</organism>
<gene>
    <name evidence="3" type="ORF">MOQ_006802</name>
</gene>
<feature type="region of interest" description="Disordered" evidence="1">
    <location>
        <begin position="110"/>
        <end position="366"/>
    </location>
</feature>
<dbReference type="AlphaFoldDB" id="K2N412"/>
<keyword evidence="4" id="KW-1185">Reference proteome</keyword>
<reference evidence="3 4" key="1">
    <citation type="journal article" date="2012" name="BMC Genomics">
        <title>Comparative genomic analysis of human infective Trypanosoma cruzi lineages with the bat-restricted subspecies T. cruzi marinkellei.</title>
        <authorList>
            <person name="Franzen O."/>
            <person name="Talavera-Lopez C."/>
            <person name="Ochaya S."/>
            <person name="Butler C.E."/>
            <person name="Messenger L.A."/>
            <person name="Lewis M.D."/>
            <person name="Llewellyn M.S."/>
            <person name="Marinkelle C.J."/>
            <person name="Tyler K.M."/>
            <person name="Miles M.A."/>
            <person name="Andersson B."/>
        </authorList>
    </citation>
    <scope>NUCLEOTIDE SEQUENCE [LARGE SCALE GENOMIC DNA]</scope>
    <source>
        <strain evidence="3 4">B7</strain>
    </source>
</reference>
<feature type="compositionally biased region" description="Polar residues" evidence="1">
    <location>
        <begin position="233"/>
        <end position="245"/>
    </location>
</feature>
<feature type="compositionally biased region" description="Polar residues" evidence="1">
    <location>
        <begin position="184"/>
        <end position="194"/>
    </location>
</feature>
<dbReference type="EMBL" id="AHKC01013273">
    <property type="protein sequence ID" value="EKF29416.1"/>
    <property type="molecule type" value="Genomic_DNA"/>
</dbReference>
<evidence type="ECO:0000256" key="2">
    <source>
        <dbReference type="SAM" id="SignalP"/>
    </source>
</evidence>
<evidence type="ECO:0000313" key="4">
    <source>
        <dbReference type="Proteomes" id="UP000007350"/>
    </source>
</evidence>
<evidence type="ECO:0000313" key="3">
    <source>
        <dbReference type="EMBL" id="EKF29416.1"/>
    </source>
</evidence>
<feature type="signal peptide" evidence="2">
    <location>
        <begin position="1"/>
        <end position="25"/>
    </location>
</feature>
<evidence type="ECO:0000256" key="1">
    <source>
        <dbReference type="SAM" id="MobiDB-lite"/>
    </source>
</evidence>
<feature type="compositionally biased region" description="Basic and acidic residues" evidence="1">
    <location>
        <begin position="247"/>
        <end position="269"/>
    </location>
</feature>
<sequence>MMAMMMTGRVLLVCALCVLWCGVAAVKGDDDAEMESEEESKSLSSGFPDGGKGKQHESEGSARQESETANVLLAAGGGKKSIPQDKIIIAPANIPDGTDGEKEKEKIRIEEAKGVIGGTENIGTPQKDEKTLQLKASPLAEEKSPAERQKAPEETPPGTPPASPEVTSAAENLTATPGEEIVTSADSSNQSQGGKKTADGLAAKMPSREKGKAPEAPPSPPAENEIREGGNSKVRTNNENTSTEDVASVKETESLLEDKEVKINLRKEGPASITGNQEGGLSDGLAESTPPSISATINTANDVADNDTHEGMPNNNNSAADGAVTEGGQQDENKEENTNVTKPLKSAALINETLPPGDSDSSTAASHTTSPLLLFFLLACAAAAAVVAA</sequence>